<reference evidence="1 2" key="1">
    <citation type="submission" date="2009-01" db="EMBL/GenBank/DDBJ databases">
        <authorList>
            <person name="Fulton L."/>
            <person name="Clifton S."/>
            <person name="Fulton B."/>
            <person name="Xu J."/>
            <person name="Minx P."/>
            <person name="Pepin K.H."/>
            <person name="Johnson M."/>
            <person name="Bhonagiri V."/>
            <person name="Nash W.E."/>
            <person name="Mardis E.R."/>
            <person name="Wilson R.K."/>
        </authorList>
    </citation>
    <scope>NUCLEOTIDE SEQUENCE [LARGE SCALE GENOMIC DNA]</scope>
    <source>
        <strain evidence="1 2">DSM 5476</strain>
    </source>
</reference>
<reference evidence="1 2" key="2">
    <citation type="submission" date="2009-02" db="EMBL/GenBank/DDBJ databases">
        <title>Draft genome sequence of Clostridium methylpentosum (DSM 5476).</title>
        <authorList>
            <person name="Sudarsanam P."/>
            <person name="Ley R."/>
            <person name="Guruge J."/>
            <person name="Turnbaugh P.J."/>
            <person name="Mahowald M."/>
            <person name="Liep D."/>
            <person name="Gordon J."/>
        </authorList>
    </citation>
    <scope>NUCLEOTIDE SEQUENCE [LARGE SCALE GENOMIC DNA]</scope>
    <source>
        <strain evidence="1 2">DSM 5476</strain>
    </source>
</reference>
<dbReference type="Proteomes" id="UP000003340">
    <property type="component" value="Unassembled WGS sequence"/>
</dbReference>
<organism evidence="1 2">
    <name type="scientific">[Clostridium] methylpentosum DSM 5476</name>
    <dbReference type="NCBI Taxonomy" id="537013"/>
    <lineage>
        <taxon>Bacteria</taxon>
        <taxon>Bacillati</taxon>
        <taxon>Bacillota</taxon>
        <taxon>Clostridia</taxon>
        <taxon>Eubacteriales</taxon>
        <taxon>Oscillospiraceae</taxon>
        <taxon>Oscillospiraceae incertae sedis</taxon>
    </lineage>
</organism>
<evidence type="ECO:0008006" key="3">
    <source>
        <dbReference type="Google" id="ProtNLM"/>
    </source>
</evidence>
<keyword evidence="2" id="KW-1185">Reference proteome</keyword>
<dbReference type="HOGENOM" id="CLU_2877922_0_0_9"/>
<dbReference type="EMBL" id="ACEC01000057">
    <property type="protein sequence ID" value="EEG30746.1"/>
    <property type="molecule type" value="Genomic_DNA"/>
</dbReference>
<evidence type="ECO:0000313" key="2">
    <source>
        <dbReference type="Proteomes" id="UP000003340"/>
    </source>
</evidence>
<proteinExistence type="predicted"/>
<dbReference type="AlphaFoldDB" id="C0ECV2"/>
<name>C0ECV2_9FIRM</name>
<comment type="caution">
    <text evidence="1">The sequence shown here is derived from an EMBL/GenBank/DDBJ whole genome shotgun (WGS) entry which is preliminary data.</text>
</comment>
<protein>
    <recommendedName>
        <fullName evidence="3">DUF1540 domain-containing protein</fullName>
    </recommendedName>
</protein>
<accession>C0ECV2</accession>
<evidence type="ECO:0000313" key="1">
    <source>
        <dbReference type="EMBL" id="EEG30746.1"/>
    </source>
</evidence>
<dbReference type="STRING" id="537013.CLOSTMETH_01673"/>
<sequence length="63" mass="7392">MTIHCENKLCIYWEDDHCLCSSIELDNLGMCADCICISFSEEELAAKRKQLRQKLDREYSAFQ</sequence>
<gene>
    <name evidence="1" type="ORF">CLOSTMETH_01673</name>
</gene>